<evidence type="ECO:0000256" key="2">
    <source>
        <dbReference type="ARBA" id="ARBA00023002"/>
    </source>
</evidence>
<evidence type="ECO:0000256" key="3">
    <source>
        <dbReference type="PIRSR" id="PIRSR601613-1"/>
    </source>
</evidence>
<accession>A0AAU9XQS6</accession>
<dbReference type="SUPFAM" id="SSF54373">
    <property type="entry name" value="FAD-linked reductases, C-terminal domain"/>
    <property type="match status" value="1"/>
</dbReference>
<evidence type="ECO:0000259" key="6">
    <source>
        <dbReference type="Pfam" id="PF01593"/>
    </source>
</evidence>
<feature type="domain" description="Amine oxidase" evidence="6">
    <location>
        <begin position="45"/>
        <end position="456"/>
    </location>
</feature>
<dbReference type="PRINTS" id="PR00757">
    <property type="entry name" value="AMINEOXDASEF"/>
</dbReference>
<organism evidence="7 8">
    <name type="scientific">Pocillopora meandrina</name>
    <dbReference type="NCBI Taxonomy" id="46732"/>
    <lineage>
        <taxon>Eukaryota</taxon>
        <taxon>Metazoa</taxon>
        <taxon>Cnidaria</taxon>
        <taxon>Anthozoa</taxon>
        <taxon>Hexacorallia</taxon>
        <taxon>Scleractinia</taxon>
        <taxon>Astrocoeniina</taxon>
        <taxon>Pocilloporidae</taxon>
        <taxon>Pocillopora</taxon>
    </lineage>
</organism>
<keyword evidence="8" id="KW-1185">Reference proteome</keyword>
<dbReference type="GO" id="GO:0006598">
    <property type="term" value="P:polyamine catabolic process"/>
    <property type="evidence" value="ECO:0007669"/>
    <property type="project" value="TreeGrafter"/>
</dbReference>
<dbReference type="InterPro" id="IPR036188">
    <property type="entry name" value="FAD/NAD-bd_sf"/>
</dbReference>
<dbReference type="GO" id="GO:0008131">
    <property type="term" value="F:primary methylamine oxidase activity"/>
    <property type="evidence" value="ECO:0007669"/>
    <property type="project" value="UniProtKB-ARBA"/>
</dbReference>
<keyword evidence="4" id="KW-0274">FAD</keyword>
<proteinExistence type="inferred from homology"/>
<evidence type="ECO:0000256" key="4">
    <source>
        <dbReference type="RuleBase" id="RU362067"/>
    </source>
</evidence>
<evidence type="ECO:0000313" key="8">
    <source>
        <dbReference type="Proteomes" id="UP001159428"/>
    </source>
</evidence>
<dbReference type="Gene3D" id="3.50.50.60">
    <property type="entry name" value="FAD/NAD(P)-binding domain"/>
    <property type="match status" value="1"/>
</dbReference>
<reference evidence="7 8" key="1">
    <citation type="submission" date="2022-05" db="EMBL/GenBank/DDBJ databases">
        <authorList>
            <consortium name="Genoscope - CEA"/>
            <person name="William W."/>
        </authorList>
    </citation>
    <scope>NUCLEOTIDE SEQUENCE [LARGE SCALE GENOMIC DNA]</scope>
</reference>
<sequence length="480" mass="54514">MKKSGICLFLFVLRLFPVRNVDGRQISDRRPVTRRAKILILGAGVAGIVAAKTLKENGINDFLILEAQDYIGGRFKQESFAGVKLEEGANWIHYASDKKNPLWDLKEKHNLRGIYTNYSDVIIRDERGRDITDRHLLKQFAEAEEKLEELSRERTNDQRPDMSVRAALSSVGWRPDTPAKRVIEYSVLDFEFAEKPKMESLTGFGSRSVDFFVADPRGYGSIFLNMADDFKDKILLNKVVKSVFYNRYGVRVSTADGETYFGSYGLCTFSTGVLSSNSVAFSPKLPQWKIEAINKIPLAHYTKIFIKFPFKFWDSHEFILYAHRVRGYYPIWMDIEARDILPGSAILHVTVTGEMSLKVESQPESETLKEIMTELKKVYGANIPEAEGIFYSKWSQNPFVCGSYANAEVGTTAADFHNLGGKLGKLYFAGDAVDPDWWGFAQGSYFSGEKKAKEILQCMKNNCELFWPKANVVQEVYTNP</sequence>
<feature type="binding site" evidence="3">
    <location>
        <begin position="66"/>
        <end position="67"/>
    </location>
    <ligand>
        <name>FAD</name>
        <dbReference type="ChEBI" id="CHEBI:57692"/>
    </ligand>
</feature>
<feature type="chain" id="PRO_5043987079" description="Amine oxidase" evidence="5">
    <location>
        <begin position="24"/>
        <end position="480"/>
    </location>
</feature>
<dbReference type="SUPFAM" id="SSF51905">
    <property type="entry name" value="FAD/NAD(P)-binding domain"/>
    <property type="match status" value="1"/>
</dbReference>
<dbReference type="AlphaFoldDB" id="A0AAU9XQS6"/>
<keyword evidence="2 4" id="KW-0560">Oxidoreductase</keyword>
<dbReference type="PANTHER" id="PTHR10742">
    <property type="entry name" value="FLAVIN MONOAMINE OXIDASE"/>
    <property type="match status" value="1"/>
</dbReference>
<protein>
    <recommendedName>
        <fullName evidence="4">Amine oxidase</fullName>
        <ecNumber evidence="4">1.4.3.-</ecNumber>
    </recommendedName>
</protein>
<evidence type="ECO:0000256" key="1">
    <source>
        <dbReference type="ARBA" id="ARBA00001974"/>
    </source>
</evidence>
<evidence type="ECO:0000256" key="5">
    <source>
        <dbReference type="SAM" id="SignalP"/>
    </source>
</evidence>
<evidence type="ECO:0000313" key="7">
    <source>
        <dbReference type="EMBL" id="CAH3154980.1"/>
    </source>
</evidence>
<keyword evidence="4" id="KW-0285">Flavoprotein</keyword>
<dbReference type="Pfam" id="PF01593">
    <property type="entry name" value="Amino_oxidase"/>
    <property type="match status" value="1"/>
</dbReference>
<dbReference type="EC" id="1.4.3.-" evidence="4"/>
<feature type="signal peptide" evidence="5">
    <location>
        <begin position="1"/>
        <end position="23"/>
    </location>
</feature>
<comment type="cofactor">
    <cofactor evidence="1 4">
        <name>FAD</name>
        <dbReference type="ChEBI" id="CHEBI:57692"/>
    </cofactor>
</comment>
<dbReference type="InterPro" id="IPR050281">
    <property type="entry name" value="Flavin_monoamine_oxidase"/>
</dbReference>
<comment type="caution">
    <text evidence="7">The sequence shown here is derived from an EMBL/GenBank/DDBJ whole genome shotgun (WGS) entry which is preliminary data.</text>
</comment>
<keyword evidence="5" id="KW-0732">Signal</keyword>
<dbReference type="PANTHER" id="PTHR10742:SF313">
    <property type="entry name" value="AMINE OXIDASE"/>
    <property type="match status" value="1"/>
</dbReference>
<comment type="similarity">
    <text evidence="4">Belongs to the flavin monoamine oxidase family.</text>
</comment>
<name>A0AAU9XQS6_9CNID</name>
<dbReference type="Proteomes" id="UP001159428">
    <property type="component" value="Unassembled WGS sequence"/>
</dbReference>
<dbReference type="EMBL" id="CALNXJ010000057">
    <property type="protein sequence ID" value="CAH3154980.1"/>
    <property type="molecule type" value="Genomic_DNA"/>
</dbReference>
<feature type="binding site" evidence="3">
    <location>
        <position position="240"/>
    </location>
    <ligand>
        <name>FAD</name>
        <dbReference type="ChEBI" id="CHEBI:57692"/>
    </ligand>
</feature>
<dbReference type="InterPro" id="IPR001613">
    <property type="entry name" value="Flavin_amine_oxidase"/>
</dbReference>
<gene>
    <name evidence="7" type="ORF">PMEA_00027838</name>
</gene>
<dbReference type="InterPro" id="IPR002937">
    <property type="entry name" value="Amino_oxidase"/>
</dbReference>
<dbReference type="Gene3D" id="3.90.660.10">
    <property type="match status" value="1"/>
</dbReference>